<accession>A0A8H7SJK5</accession>
<evidence type="ECO:0000256" key="1">
    <source>
        <dbReference type="ARBA" id="ARBA00022468"/>
    </source>
</evidence>
<evidence type="ECO:0000256" key="3">
    <source>
        <dbReference type="ARBA" id="ARBA00022737"/>
    </source>
</evidence>
<comment type="caution">
    <text evidence="5">The sequence shown here is derived from an EMBL/GenBank/DDBJ whole genome shotgun (WGS) entry which is preliminary data.</text>
</comment>
<evidence type="ECO:0000256" key="2">
    <source>
        <dbReference type="ARBA" id="ARBA00022614"/>
    </source>
</evidence>
<dbReference type="GO" id="GO:0031267">
    <property type="term" value="F:small GTPase binding"/>
    <property type="evidence" value="ECO:0007669"/>
    <property type="project" value="TreeGrafter"/>
</dbReference>
<gene>
    <name evidence="5" type="ORF">INT48_004937</name>
</gene>
<dbReference type="GO" id="GO:0005634">
    <property type="term" value="C:nucleus"/>
    <property type="evidence" value="ECO:0007669"/>
    <property type="project" value="TreeGrafter"/>
</dbReference>
<dbReference type="InterPro" id="IPR032675">
    <property type="entry name" value="LRR_dom_sf"/>
</dbReference>
<evidence type="ECO:0000313" key="5">
    <source>
        <dbReference type="EMBL" id="KAG2229426.1"/>
    </source>
</evidence>
<proteinExistence type="predicted"/>
<dbReference type="GO" id="GO:0005096">
    <property type="term" value="F:GTPase activator activity"/>
    <property type="evidence" value="ECO:0007669"/>
    <property type="project" value="UniProtKB-KW"/>
</dbReference>
<dbReference type="AlphaFoldDB" id="A0A8H7SJK5"/>
<keyword evidence="1" id="KW-0343">GTPase activation</keyword>
<keyword evidence="2" id="KW-0433">Leucine-rich repeat</keyword>
<dbReference type="GO" id="GO:0048471">
    <property type="term" value="C:perinuclear region of cytoplasm"/>
    <property type="evidence" value="ECO:0007669"/>
    <property type="project" value="TreeGrafter"/>
</dbReference>
<keyword evidence="3" id="KW-0677">Repeat</keyword>
<feature type="region of interest" description="Disordered" evidence="4">
    <location>
        <begin position="621"/>
        <end position="670"/>
    </location>
</feature>
<dbReference type="Gene3D" id="3.80.10.10">
    <property type="entry name" value="Ribonuclease Inhibitor"/>
    <property type="match status" value="3"/>
</dbReference>
<dbReference type="SUPFAM" id="SSF52047">
    <property type="entry name" value="RNI-like"/>
    <property type="match status" value="1"/>
</dbReference>
<reference evidence="5" key="1">
    <citation type="submission" date="2021-01" db="EMBL/GenBank/DDBJ databases">
        <title>Metabolic potential, ecology and presence of endohyphal bacteria is reflected in genomic diversity of Mucoromycotina.</title>
        <authorList>
            <person name="Muszewska A."/>
            <person name="Okrasinska A."/>
            <person name="Steczkiewicz K."/>
            <person name="Drgas O."/>
            <person name="Orlowska M."/>
            <person name="Perlinska-Lenart U."/>
            <person name="Aleksandrzak-Piekarczyk T."/>
            <person name="Szatraj K."/>
            <person name="Zielenkiewicz U."/>
            <person name="Pilsyk S."/>
            <person name="Malc E."/>
            <person name="Mieczkowski P."/>
            <person name="Kruszewska J.S."/>
            <person name="Biernat P."/>
            <person name="Pawlowska J."/>
        </authorList>
    </citation>
    <scope>NUCLEOTIDE SEQUENCE</scope>
    <source>
        <strain evidence="5">WA0000018081</strain>
    </source>
</reference>
<dbReference type="PANTHER" id="PTHR24113">
    <property type="entry name" value="RAN GTPASE-ACTIVATING PROTEIN 1"/>
    <property type="match status" value="1"/>
</dbReference>
<dbReference type="Proteomes" id="UP000613177">
    <property type="component" value="Unassembled WGS sequence"/>
</dbReference>
<dbReference type="EMBL" id="JAEPRE010000275">
    <property type="protein sequence ID" value="KAG2229426.1"/>
    <property type="molecule type" value="Genomic_DNA"/>
</dbReference>
<dbReference type="InterPro" id="IPR027038">
    <property type="entry name" value="RanGap"/>
</dbReference>
<organism evidence="5 6">
    <name type="scientific">Thamnidium elegans</name>
    <dbReference type="NCBI Taxonomy" id="101142"/>
    <lineage>
        <taxon>Eukaryota</taxon>
        <taxon>Fungi</taxon>
        <taxon>Fungi incertae sedis</taxon>
        <taxon>Mucoromycota</taxon>
        <taxon>Mucoromycotina</taxon>
        <taxon>Mucoromycetes</taxon>
        <taxon>Mucorales</taxon>
        <taxon>Mucorineae</taxon>
        <taxon>Mucoraceae</taxon>
        <taxon>Thamnidium</taxon>
    </lineage>
</organism>
<evidence type="ECO:0000313" key="6">
    <source>
        <dbReference type="Proteomes" id="UP000613177"/>
    </source>
</evidence>
<dbReference type="SUPFAM" id="SSF89009">
    <property type="entry name" value="GAT-like domain"/>
    <property type="match status" value="1"/>
</dbReference>
<dbReference type="GO" id="GO:0005829">
    <property type="term" value="C:cytosol"/>
    <property type="evidence" value="ECO:0007669"/>
    <property type="project" value="TreeGrafter"/>
</dbReference>
<sequence>MSVLKPTKSILKQINSPGNTSWFSKFNEPSNNNNNTNTSPPRINNLFNGFRKPQVDHEEVTMATDLNPKELKRVRFPVSGIKKEFLFLKDDPIVETKKQIEIEPINIQTLAQLLSLYELVCRNKQAQTIDLLVSAMITQPQATYLTRIDLTNQLIDRYNIEPLADIMSAIKVLMHSLLENDKISELSLVNNPKLTTNGFKYIAVYIRGSSQLAKLDLSYTQPDKKSIQYIINATIKNEIDHNSPSLAKLLLNGCVLRNQHMEVLASGIKKSCIKHLYLRGNKFINGGALSIGVMLRDYEDSVQSLIGLYLDNNDLSQGIEYITQALRRNQSLLTLSMCDCKIDSKGCVLVGEALKYNQHLEIFDMGYNPLCSSNMDGINQIRQALNINRSLKDLRLTDTDIGTEAAIALAECLPENNSLVRLDLSRNPQIKIAGLMAISVSIRMNHTITFIDINIPTDDNEMVEIHNGILATCTRNAQSKKQEPQQLPNHVITTAQATARLTLQERLAAVTKGRGNTPTLEASSSEVTLTQMPLETKPQQAVVDDSVLIQQAFDCVESLEDVLNNKNNNSNDTINNCKKIQSDICSRIPVITDQPQLEILLAVNDRLTSAIQTFEKADVGTVEKDNETEQELSSSFEIGDADDRAQETLSSSFEIGDDDDEDEEEERDHLKELRSEIEAEESAAFLKAKQVEHEELAVVVEQ</sequence>
<feature type="region of interest" description="Disordered" evidence="4">
    <location>
        <begin position="22"/>
        <end position="42"/>
    </location>
</feature>
<dbReference type="GO" id="GO:0006913">
    <property type="term" value="P:nucleocytoplasmic transport"/>
    <property type="evidence" value="ECO:0007669"/>
    <property type="project" value="TreeGrafter"/>
</dbReference>
<feature type="compositionally biased region" description="Low complexity" evidence="4">
    <location>
        <begin position="27"/>
        <end position="42"/>
    </location>
</feature>
<dbReference type="SMART" id="SM00368">
    <property type="entry name" value="LRR_RI"/>
    <property type="match status" value="4"/>
</dbReference>
<dbReference type="Pfam" id="PF13516">
    <property type="entry name" value="LRR_6"/>
    <property type="match status" value="2"/>
</dbReference>
<feature type="compositionally biased region" description="Acidic residues" evidence="4">
    <location>
        <begin position="655"/>
        <end position="666"/>
    </location>
</feature>
<name>A0A8H7SJK5_9FUNG</name>
<dbReference type="PANTHER" id="PTHR24113:SF12">
    <property type="entry name" value="RAN GTPASE-ACTIVATING PROTEIN 1"/>
    <property type="match status" value="1"/>
</dbReference>
<dbReference type="InterPro" id="IPR001611">
    <property type="entry name" value="Leu-rich_rpt"/>
</dbReference>
<keyword evidence="6" id="KW-1185">Reference proteome</keyword>
<evidence type="ECO:0000256" key="4">
    <source>
        <dbReference type="SAM" id="MobiDB-lite"/>
    </source>
</evidence>
<protein>
    <submittedName>
        <fullName evidence="5">Uncharacterized protein</fullName>
    </submittedName>
</protein>